<accession>A0ABY5A9F4</accession>
<dbReference type="EMBL" id="CP099397">
    <property type="protein sequence ID" value="USR40522.1"/>
    <property type="molecule type" value="Genomic_DNA"/>
</dbReference>
<evidence type="ECO:0000256" key="1">
    <source>
        <dbReference type="SAM" id="Phobius"/>
    </source>
</evidence>
<evidence type="ECO:0000313" key="4">
    <source>
        <dbReference type="Proteomes" id="UP001054897"/>
    </source>
</evidence>
<keyword evidence="1" id="KW-0812">Transmembrane</keyword>
<dbReference type="PANTHER" id="PTHR19353:SF84">
    <property type="entry name" value="ACYL-COA DELTA-9-DESATURASE, DESB"/>
    <property type="match status" value="1"/>
</dbReference>
<evidence type="ECO:0000313" key="3">
    <source>
        <dbReference type="EMBL" id="USR40522.1"/>
    </source>
</evidence>
<dbReference type="Pfam" id="PF00487">
    <property type="entry name" value="FA_desaturase"/>
    <property type="match status" value="1"/>
</dbReference>
<protein>
    <submittedName>
        <fullName evidence="3">Fatty acid desaturase</fullName>
    </submittedName>
</protein>
<dbReference type="CDD" id="cd03506">
    <property type="entry name" value="Delta6-FADS-like"/>
    <property type="match status" value="1"/>
</dbReference>
<feature type="transmembrane region" description="Helical" evidence="1">
    <location>
        <begin position="70"/>
        <end position="93"/>
    </location>
</feature>
<dbReference type="PANTHER" id="PTHR19353">
    <property type="entry name" value="FATTY ACID DESATURASE 2"/>
    <property type="match status" value="1"/>
</dbReference>
<dbReference type="Proteomes" id="UP001054897">
    <property type="component" value="Chromosome"/>
</dbReference>
<gene>
    <name evidence="3" type="ORF">L1F06_003505</name>
</gene>
<feature type="transmembrane region" description="Helical" evidence="1">
    <location>
        <begin position="226"/>
        <end position="250"/>
    </location>
</feature>
<dbReference type="InterPro" id="IPR012171">
    <property type="entry name" value="Fatty_acid_desaturase"/>
</dbReference>
<keyword evidence="1" id="KW-1133">Transmembrane helix</keyword>
<evidence type="ECO:0000259" key="2">
    <source>
        <dbReference type="Pfam" id="PF00487"/>
    </source>
</evidence>
<keyword evidence="1" id="KW-0472">Membrane</keyword>
<keyword evidence="4" id="KW-1185">Reference proteome</keyword>
<proteinExistence type="predicted"/>
<name>A0ABY5A9F4_9GAMM</name>
<reference evidence="3" key="1">
    <citation type="submission" date="2022-06" db="EMBL/GenBank/DDBJ databases">
        <title>Complete genome of Pseudomonas hydrolytica DSWY01T.</title>
        <authorList>
            <person name="Jung J."/>
            <person name="Jeon C.O."/>
        </authorList>
    </citation>
    <scope>NUCLEOTIDE SEQUENCE</scope>
    <source>
        <strain evidence="3">DSWY01</strain>
    </source>
</reference>
<feature type="domain" description="Fatty acid desaturase" evidence="2">
    <location>
        <begin position="79"/>
        <end position="348"/>
    </location>
</feature>
<sequence length="373" mass="42892">MRQRPAWGCGDRPVTTRLDRELSLAELEAFGQELDALRQRTLADLGEADARYIRRVRAAVRGCCWTGRALLVLGWFPPTWLLGTLLLGLGKILENMELGHNVMHGQYDWMNDPEFAGRQYEWDIVGPADFWRHTHNHVHHTYTNVLGMDDDVGYGVVRLFPEQRWKPFYRWQPLWVTIQALLFQYAVAIQHLRLDKLVKGRISKEEVKPLARRFGAKLVRQWGKDYLAFPLLALLLGANVLAVLSGNLAANLLRNLWTFLVIFCGHFTEKAAVFAPEILEGETRGHWYLRQLRGSSNLSGGSLLHILTGNLSHQIEHHLFPDLPARRYAELAREVRLIAQRYGQHYNCGTLWGQFATVLRRIWIYRLPATGTA</sequence>
<dbReference type="InterPro" id="IPR005804">
    <property type="entry name" value="FA_desaturase_dom"/>
</dbReference>
<organism evidence="3 4">
    <name type="scientific">Ectopseudomonas hydrolytica</name>
    <dbReference type="NCBI Taxonomy" id="2493633"/>
    <lineage>
        <taxon>Bacteria</taxon>
        <taxon>Pseudomonadati</taxon>
        <taxon>Pseudomonadota</taxon>
        <taxon>Gammaproteobacteria</taxon>
        <taxon>Pseudomonadales</taxon>
        <taxon>Pseudomonadaceae</taxon>
        <taxon>Ectopseudomonas</taxon>
    </lineage>
</organism>